<evidence type="ECO:0000259" key="1">
    <source>
        <dbReference type="Pfam" id="PF02915"/>
    </source>
</evidence>
<dbReference type="GO" id="GO:0046872">
    <property type="term" value="F:metal ion binding"/>
    <property type="evidence" value="ECO:0007669"/>
    <property type="project" value="InterPro"/>
</dbReference>
<proteinExistence type="predicted"/>
<dbReference type="SUPFAM" id="SSF57802">
    <property type="entry name" value="Rubredoxin-like"/>
    <property type="match status" value="1"/>
</dbReference>
<sequence>MKVYRCRICGDPYLGYKAPTNCPFCGAHGRYIVPAEEWIDENNTELSTTSRKNLEEALKIELSNSEFYRCAASRTGNSYLQSMFNGLAKIEAEHATVHAKILKIDDYENLYHSDACNDEDERNIEDSLKRETNAVEKYRLFASQAVEKRVKEVFEALVEVESDHILLDQRAKQYLSVKK</sequence>
<name>A0A0G0PVB9_UNCC2</name>
<gene>
    <name evidence="2" type="ORF">UT18_C0023G0009</name>
</gene>
<dbReference type="SUPFAM" id="SSF47240">
    <property type="entry name" value="Ferritin-like"/>
    <property type="match status" value="1"/>
</dbReference>
<dbReference type="Proteomes" id="UP000034207">
    <property type="component" value="Unassembled WGS sequence"/>
</dbReference>
<accession>A0A0G0PVB9</accession>
<dbReference type="STRING" id="1618345.UT18_C0023G0009"/>
<dbReference type="Pfam" id="PF02915">
    <property type="entry name" value="Rubrerythrin"/>
    <property type="match status" value="1"/>
</dbReference>
<dbReference type="AlphaFoldDB" id="A0A0G0PVB9"/>
<evidence type="ECO:0000313" key="2">
    <source>
        <dbReference type="EMBL" id="KKQ93271.1"/>
    </source>
</evidence>
<dbReference type="GO" id="GO:0016491">
    <property type="term" value="F:oxidoreductase activity"/>
    <property type="evidence" value="ECO:0007669"/>
    <property type="project" value="InterPro"/>
</dbReference>
<reference evidence="2 3" key="1">
    <citation type="journal article" date="2015" name="Nature">
        <title>rRNA introns, odd ribosomes, and small enigmatic genomes across a large radiation of phyla.</title>
        <authorList>
            <person name="Brown C.T."/>
            <person name="Hug L.A."/>
            <person name="Thomas B.C."/>
            <person name="Sharon I."/>
            <person name="Castelle C.J."/>
            <person name="Singh A."/>
            <person name="Wilkins M.J."/>
            <person name="Williams K.H."/>
            <person name="Banfield J.F."/>
        </authorList>
    </citation>
    <scope>NUCLEOTIDE SEQUENCE [LARGE SCALE GENOMIC DNA]</scope>
</reference>
<dbReference type="Gene3D" id="2.20.28.10">
    <property type="match status" value="1"/>
</dbReference>
<evidence type="ECO:0000313" key="3">
    <source>
        <dbReference type="Proteomes" id="UP000034207"/>
    </source>
</evidence>
<dbReference type="InterPro" id="IPR009078">
    <property type="entry name" value="Ferritin-like_SF"/>
</dbReference>
<comment type="caution">
    <text evidence="2">The sequence shown here is derived from an EMBL/GenBank/DDBJ whole genome shotgun (WGS) entry which is preliminary data.</text>
</comment>
<dbReference type="Gene3D" id="1.20.1260.10">
    <property type="match status" value="1"/>
</dbReference>
<dbReference type="InterPro" id="IPR012347">
    <property type="entry name" value="Ferritin-like"/>
</dbReference>
<dbReference type="EMBL" id="LBVV01000023">
    <property type="protein sequence ID" value="KKQ93271.1"/>
    <property type="molecule type" value="Genomic_DNA"/>
</dbReference>
<dbReference type="InterPro" id="IPR003251">
    <property type="entry name" value="Rr_diiron-bd_dom"/>
</dbReference>
<protein>
    <recommendedName>
        <fullName evidence="1">Rubrerythrin diiron-binding domain-containing protein</fullName>
    </recommendedName>
</protein>
<organism evidence="2 3">
    <name type="scientific">candidate division CPR2 bacterium GW2011_GWC2_39_10</name>
    <dbReference type="NCBI Taxonomy" id="1618345"/>
    <lineage>
        <taxon>Bacteria</taxon>
        <taxon>Bacteria division CPR2</taxon>
    </lineage>
</organism>
<feature type="domain" description="Rubrerythrin diiron-binding" evidence="1">
    <location>
        <begin position="52"/>
        <end position="103"/>
    </location>
</feature>